<name>A0A068SAH9_9FUNG</name>
<organism evidence="1 2">
    <name type="scientific">Lichtheimia corymbifera JMRC:FSU:9682</name>
    <dbReference type="NCBI Taxonomy" id="1263082"/>
    <lineage>
        <taxon>Eukaryota</taxon>
        <taxon>Fungi</taxon>
        <taxon>Fungi incertae sedis</taxon>
        <taxon>Mucoromycota</taxon>
        <taxon>Mucoromycotina</taxon>
        <taxon>Mucoromycetes</taxon>
        <taxon>Mucorales</taxon>
        <taxon>Lichtheimiaceae</taxon>
        <taxon>Lichtheimia</taxon>
    </lineage>
</organism>
<dbReference type="VEuPathDB" id="FungiDB:LCOR_10182.1"/>
<accession>A0A068SAH9</accession>
<protein>
    <submittedName>
        <fullName evidence="1">Uncharacterized protein</fullName>
    </submittedName>
</protein>
<evidence type="ECO:0000313" key="2">
    <source>
        <dbReference type="Proteomes" id="UP000027586"/>
    </source>
</evidence>
<evidence type="ECO:0000313" key="1">
    <source>
        <dbReference type="EMBL" id="CDH59363.1"/>
    </source>
</evidence>
<keyword evidence="2" id="KW-1185">Reference proteome</keyword>
<proteinExistence type="predicted"/>
<sequence>MILHIKQSNKLNVLGHGLGGATFVVGYQGNLYCMMRFIGWYARGLLYLITTYSSSYVMATEKSVLTTYIQPHPTTWHKPTAHFFWMEASLSRATVL</sequence>
<gene>
    <name evidence="1" type="ORF">LCOR_10182.1</name>
</gene>
<reference evidence="1" key="1">
    <citation type="submission" date="2013-08" db="EMBL/GenBank/DDBJ databases">
        <title>Gene expansion shapes genome architecture in the human pathogen Lichtheimia corymbifera: an evolutionary genomics analysis in the ancient terrestrial Mucorales (Mucoromycotina).</title>
        <authorList>
            <person name="Schwartze V.U."/>
            <person name="Winter S."/>
            <person name="Shelest E."/>
            <person name="Marcet-Houben M."/>
            <person name="Horn F."/>
            <person name="Wehner S."/>
            <person name="Hoffmann K."/>
            <person name="Riege K."/>
            <person name="Sammeth M."/>
            <person name="Nowrousian M."/>
            <person name="Valiante V."/>
            <person name="Linde J."/>
            <person name="Jacobsen I.D."/>
            <person name="Marz M."/>
            <person name="Brakhage A.A."/>
            <person name="Gabaldon T."/>
            <person name="Bocker S."/>
            <person name="Voigt K."/>
        </authorList>
    </citation>
    <scope>NUCLEOTIDE SEQUENCE [LARGE SCALE GENOMIC DNA]</scope>
    <source>
        <strain evidence="1">FSU 9682</strain>
    </source>
</reference>
<dbReference type="AlphaFoldDB" id="A0A068SAH9"/>
<dbReference type="EMBL" id="CBTN010000069">
    <property type="protein sequence ID" value="CDH59363.1"/>
    <property type="molecule type" value="Genomic_DNA"/>
</dbReference>
<comment type="caution">
    <text evidence="1">The sequence shown here is derived from an EMBL/GenBank/DDBJ whole genome shotgun (WGS) entry which is preliminary data.</text>
</comment>
<dbReference type="Proteomes" id="UP000027586">
    <property type="component" value="Unassembled WGS sequence"/>
</dbReference>